<feature type="domain" description="DUF11" evidence="3">
    <location>
        <begin position="235"/>
        <end position="328"/>
    </location>
</feature>
<feature type="chain" id="PRO_5021997116" evidence="2">
    <location>
        <begin position="29"/>
        <end position="568"/>
    </location>
</feature>
<proteinExistence type="predicted"/>
<feature type="signal peptide" evidence="2">
    <location>
        <begin position="1"/>
        <end position="28"/>
    </location>
</feature>
<dbReference type="Pfam" id="PF01345">
    <property type="entry name" value="DUF11"/>
    <property type="match status" value="3"/>
</dbReference>
<feature type="region of interest" description="Disordered" evidence="1">
    <location>
        <begin position="31"/>
        <end position="74"/>
    </location>
</feature>
<dbReference type="Gene3D" id="2.60.40.10">
    <property type="entry name" value="Immunoglobulins"/>
    <property type="match status" value="2"/>
</dbReference>
<dbReference type="InterPro" id="IPR047589">
    <property type="entry name" value="DUF11_rpt"/>
</dbReference>
<organism evidence="4 5">
    <name type="scientific">Alienimonas californiensis</name>
    <dbReference type="NCBI Taxonomy" id="2527989"/>
    <lineage>
        <taxon>Bacteria</taxon>
        <taxon>Pseudomonadati</taxon>
        <taxon>Planctomycetota</taxon>
        <taxon>Planctomycetia</taxon>
        <taxon>Planctomycetales</taxon>
        <taxon>Planctomycetaceae</taxon>
        <taxon>Alienimonas</taxon>
    </lineage>
</organism>
<dbReference type="AlphaFoldDB" id="A0A517PDH3"/>
<evidence type="ECO:0000256" key="2">
    <source>
        <dbReference type="SAM" id="SignalP"/>
    </source>
</evidence>
<feature type="compositionally biased region" description="Polar residues" evidence="1">
    <location>
        <begin position="31"/>
        <end position="49"/>
    </location>
</feature>
<dbReference type="PANTHER" id="PTHR34819">
    <property type="entry name" value="LARGE CYSTEINE-RICH PERIPLASMIC PROTEIN OMCB"/>
    <property type="match status" value="1"/>
</dbReference>
<keyword evidence="5" id="KW-1185">Reference proteome</keyword>
<accession>A0A517PDH3</accession>
<feature type="region of interest" description="Disordered" evidence="1">
    <location>
        <begin position="108"/>
        <end position="160"/>
    </location>
</feature>
<keyword evidence="2" id="KW-0732">Signal</keyword>
<evidence type="ECO:0000259" key="3">
    <source>
        <dbReference type="Pfam" id="PF01345"/>
    </source>
</evidence>
<protein>
    <submittedName>
        <fullName evidence="4">Large cysteine-rich periplasmic protein OmcB</fullName>
    </submittedName>
</protein>
<feature type="domain" description="DUF11" evidence="3">
    <location>
        <begin position="459"/>
        <end position="553"/>
    </location>
</feature>
<gene>
    <name evidence="4" type="primary">omcB_4</name>
    <name evidence="4" type="ORF">CA12_35510</name>
</gene>
<evidence type="ECO:0000313" key="4">
    <source>
        <dbReference type="EMBL" id="QDT17428.1"/>
    </source>
</evidence>
<dbReference type="InterPro" id="IPR051172">
    <property type="entry name" value="Chlamydia_OmcB"/>
</dbReference>
<evidence type="ECO:0000256" key="1">
    <source>
        <dbReference type="SAM" id="MobiDB-lite"/>
    </source>
</evidence>
<evidence type="ECO:0000313" key="5">
    <source>
        <dbReference type="Proteomes" id="UP000318741"/>
    </source>
</evidence>
<feature type="compositionally biased region" description="Low complexity" evidence="1">
    <location>
        <begin position="143"/>
        <end position="160"/>
    </location>
</feature>
<name>A0A517PDH3_9PLAN</name>
<dbReference type="InterPro" id="IPR013783">
    <property type="entry name" value="Ig-like_fold"/>
</dbReference>
<dbReference type="KEGG" id="acaf:CA12_35510"/>
<reference evidence="4 5" key="1">
    <citation type="submission" date="2019-02" db="EMBL/GenBank/DDBJ databases">
        <title>Deep-cultivation of Planctomycetes and their phenomic and genomic characterization uncovers novel biology.</title>
        <authorList>
            <person name="Wiegand S."/>
            <person name="Jogler M."/>
            <person name="Boedeker C."/>
            <person name="Pinto D."/>
            <person name="Vollmers J."/>
            <person name="Rivas-Marin E."/>
            <person name="Kohn T."/>
            <person name="Peeters S.H."/>
            <person name="Heuer A."/>
            <person name="Rast P."/>
            <person name="Oberbeckmann S."/>
            <person name="Bunk B."/>
            <person name="Jeske O."/>
            <person name="Meyerdierks A."/>
            <person name="Storesund J.E."/>
            <person name="Kallscheuer N."/>
            <person name="Luecker S."/>
            <person name="Lage O.M."/>
            <person name="Pohl T."/>
            <person name="Merkel B.J."/>
            <person name="Hornburger P."/>
            <person name="Mueller R.-W."/>
            <person name="Bruemmer F."/>
            <person name="Labrenz M."/>
            <person name="Spormann A.M."/>
            <person name="Op den Camp H."/>
            <person name="Overmann J."/>
            <person name="Amann R."/>
            <person name="Jetten M.S.M."/>
            <person name="Mascher T."/>
            <person name="Medema M.H."/>
            <person name="Devos D.P."/>
            <person name="Kaster A.-K."/>
            <person name="Ovreas L."/>
            <person name="Rohde M."/>
            <person name="Galperin M.Y."/>
            <person name="Jogler C."/>
        </authorList>
    </citation>
    <scope>NUCLEOTIDE SEQUENCE [LARGE SCALE GENOMIC DNA]</scope>
    <source>
        <strain evidence="4 5">CA12</strain>
    </source>
</reference>
<dbReference type="NCBIfam" id="TIGR01451">
    <property type="entry name" value="B_ant_repeat"/>
    <property type="match status" value="3"/>
</dbReference>
<dbReference type="Proteomes" id="UP000318741">
    <property type="component" value="Chromosome"/>
</dbReference>
<feature type="domain" description="DUF11" evidence="3">
    <location>
        <begin position="355"/>
        <end position="434"/>
    </location>
</feature>
<feature type="compositionally biased region" description="Low complexity" evidence="1">
    <location>
        <begin position="113"/>
        <end position="132"/>
    </location>
</feature>
<dbReference type="EMBL" id="CP036265">
    <property type="protein sequence ID" value="QDT17428.1"/>
    <property type="molecule type" value="Genomic_DNA"/>
</dbReference>
<sequence precursor="true">MHISTPFQTFATGVALAAAGLFAVPASAQQGQNDADSVGNQGTQSSTLMLQGPTGDDVLSVKRNPPREARAGQEVSYTIDVKNVSDFPVQGVTVMETFQGDFEIVSAQTKGQSKSGDASGNNSGDQSSNSSDRQAGGNKQNDASAGKSNSKSGSGQKKSNQMTQFSVDLGTLNAGQTKTVQVTGSAPKEGTVRACLSADYRPTLCTSFDVVAPNLKLTRQILVDARAELADLDMKKNTAYVCDTVSVRYTVKNTGSGESRSVTLRDDLPQGLVTKDGSKAKISEDLGTLDAGETVTREYQLTLAKNRNQGGEFNLSAATAKSKTDTARSGEDTAPLRLLKPELSLNIDGPQEQYLDRPAEYTVTVTNESDDPALDAQVALTPASGASNVNIQSQDADGNTVSLGTLKGGDSREFTVTMTATEPKTVSLSAEANAYCVDAVKKSAKTEFKGIAAILLEVVDQVDPVPVDDTTTYEIYVKNQGSAPDSEVQLTATLPDGMEFVEASGDSKVTANGNELTFKKIPTVAPGDVLSWTVKAKANDAEKVRFRVELTSEANQRPVFELEPTTLY</sequence>
<dbReference type="InterPro" id="IPR001434">
    <property type="entry name" value="OmcB-like_DUF11"/>
</dbReference>
<dbReference type="RefSeq" id="WP_165700838.1">
    <property type="nucleotide sequence ID" value="NZ_CP036265.1"/>
</dbReference>